<gene>
    <name evidence="3" type="ORF">SteCoe_5682</name>
</gene>
<accession>A0A1R2CRM0</accession>
<dbReference type="Proteomes" id="UP000187209">
    <property type="component" value="Unassembled WGS sequence"/>
</dbReference>
<reference evidence="3 4" key="1">
    <citation type="submission" date="2016-11" db="EMBL/GenBank/DDBJ databases">
        <title>The macronuclear genome of Stentor coeruleus: a giant cell with tiny introns.</title>
        <authorList>
            <person name="Slabodnick M."/>
            <person name="Ruby J.G."/>
            <person name="Reiff S.B."/>
            <person name="Swart E.C."/>
            <person name="Gosai S."/>
            <person name="Prabakaran S."/>
            <person name="Witkowska E."/>
            <person name="Larue G.E."/>
            <person name="Fisher S."/>
            <person name="Freeman R.M."/>
            <person name="Gunawardena J."/>
            <person name="Chu W."/>
            <person name="Stover N.A."/>
            <person name="Gregory B.D."/>
            <person name="Nowacki M."/>
            <person name="Derisi J."/>
            <person name="Roy S.W."/>
            <person name="Marshall W.F."/>
            <person name="Sood P."/>
        </authorList>
    </citation>
    <scope>NUCLEOTIDE SEQUENCE [LARGE SCALE GENOMIC DNA]</scope>
    <source>
        <strain evidence="3">WM001</strain>
    </source>
</reference>
<name>A0A1R2CRM0_9CILI</name>
<comment type="caution">
    <text evidence="3">The sequence shown here is derived from an EMBL/GenBank/DDBJ whole genome shotgun (WGS) entry which is preliminary data.</text>
</comment>
<proteinExistence type="predicted"/>
<feature type="compositionally biased region" description="Low complexity" evidence="2">
    <location>
        <begin position="25"/>
        <end position="47"/>
    </location>
</feature>
<organism evidence="3 4">
    <name type="scientific">Stentor coeruleus</name>
    <dbReference type="NCBI Taxonomy" id="5963"/>
    <lineage>
        <taxon>Eukaryota</taxon>
        <taxon>Sar</taxon>
        <taxon>Alveolata</taxon>
        <taxon>Ciliophora</taxon>
        <taxon>Postciliodesmatophora</taxon>
        <taxon>Heterotrichea</taxon>
        <taxon>Heterotrichida</taxon>
        <taxon>Stentoridae</taxon>
        <taxon>Stentor</taxon>
    </lineage>
</organism>
<evidence type="ECO:0000256" key="2">
    <source>
        <dbReference type="SAM" id="MobiDB-lite"/>
    </source>
</evidence>
<keyword evidence="4" id="KW-1185">Reference proteome</keyword>
<evidence type="ECO:0000313" key="3">
    <source>
        <dbReference type="EMBL" id="OMJ91656.1"/>
    </source>
</evidence>
<sequence>MKALTKVNPNFSHTSSKNPTIKQKSSFSSLQRSSSTTTTPKPTLDSSICQTPAQPQEFVSSKNRLKTPTSISKLESKALNSSINLNKTLPLNFNNQILMKKDNSTPNNLNLSELLELELKSKKTFINTNISTRYKVKKELENLEKIYQLENKLSILRKDNSNLKVQNNTFSKEIDRKKKENEDLVKALNEVKGVNEILVGELKEKNMRIEDLEQNKWDLNEKSLMLMKEVNEKNRRIEEIEQEKRDTVNGIKVYFGGLHDRIVKMKDKKRVMKRHIEGKKLSETFGK</sequence>
<feature type="region of interest" description="Disordered" evidence="2">
    <location>
        <begin position="1"/>
        <end position="49"/>
    </location>
</feature>
<keyword evidence="1" id="KW-0175">Coiled coil</keyword>
<evidence type="ECO:0000313" key="4">
    <source>
        <dbReference type="Proteomes" id="UP000187209"/>
    </source>
</evidence>
<dbReference type="AlphaFoldDB" id="A0A1R2CRM0"/>
<feature type="coiled-coil region" evidence="1">
    <location>
        <begin position="146"/>
        <end position="250"/>
    </location>
</feature>
<protein>
    <submittedName>
        <fullName evidence="3">Uncharacterized protein</fullName>
    </submittedName>
</protein>
<feature type="compositionally biased region" description="Polar residues" evidence="2">
    <location>
        <begin position="7"/>
        <end position="24"/>
    </location>
</feature>
<dbReference type="EMBL" id="MPUH01000076">
    <property type="protein sequence ID" value="OMJ91656.1"/>
    <property type="molecule type" value="Genomic_DNA"/>
</dbReference>
<evidence type="ECO:0000256" key="1">
    <source>
        <dbReference type="SAM" id="Coils"/>
    </source>
</evidence>